<dbReference type="AlphaFoldDB" id="E8PNE5"/>
<dbReference type="HOGENOM" id="CLU_3223243_0_0_0"/>
<dbReference type="KEGG" id="tsc:TSC_c07940"/>
<organism evidence="1 2">
    <name type="scientific">Thermus scotoductus (strain ATCC 700910 / SA-01)</name>
    <dbReference type="NCBI Taxonomy" id="743525"/>
    <lineage>
        <taxon>Bacteria</taxon>
        <taxon>Thermotogati</taxon>
        <taxon>Deinococcota</taxon>
        <taxon>Deinococci</taxon>
        <taxon>Thermales</taxon>
        <taxon>Thermaceae</taxon>
        <taxon>Thermus</taxon>
    </lineage>
</organism>
<protein>
    <submittedName>
        <fullName evidence="1">Uncharacterized protein</fullName>
    </submittedName>
</protein>
<reference evidence="1 2" key="2">
    <citation type="journal article" date="2011" name="BMC Genomics">
        <title>Sequence of the hyperplastic genome of the naturally competent Thermus scotoductus SA-01.</title>
        <authorList>
            <person name="Gounder K."/>
            <person name="Brzuszkiewicz E."/>
            <person name="Liesegang H."/>
            <person name="Wollherr A."/>
            <person name="Daniel R."/>
            <person name="Gottschalk G."/>
            <person name="Reva O."/>
            <person name="Kumwenda B."/>
            <person name="Srivastava M."/>
            <person name="Bricio C."/>
            <person name="Berenguer J."/>
            <person name="van Heerden E."/>
            <person name="Litthauer D."/>
        </authorList>
    </citation>
    <scope>NUCLEOTIDE SEQUENCE [LARGE SCALE GENOMIC DNA]</scope>
    <source>
        <strain evidence="2">ATCC 700910 / SA-01</strain>
    </source>
</reference>
<reference evidence="2" key="1">
    <citation type="submission" date="2010-03" db="EMBL/GenBank/DDBJ databases">
        <title>The genome sequence of Thermus scotoductus SA-01.</title>
        <authorList>
            <person name="Gounder K."/>
            <person name="Liesegang H."/>
            <person name="Brzuszkiewicz E."/>
            <person name="Wollherr A."/>
            <person name="Daniel R."/>
            <person name="Gottschalk G."/>
            <person name="van Heerden E."/>
            <person name="Litthauer D."/>
        </authorList>
    </citation>
    <scope>NUCLEOTIDE SEQUENCE [LARGE SCALE GENOMIC DNA]</scope>
    <source>
        <strain evidence="2">ATCC 700910 / SA-01</strain>
    </source>
</reference>
<name>E8PNE5_THESS</name>
<accession>E8PNE5</accession>
<evidence type="ECO:0000313" key="1">
    <source>
        <dbReference type="EMBL" id="ADW21420.1"/>
    </source>
</evidence>
<evidence type="ECO:0000313" key="2">
    <source>
        <dbReference type="Proteomes" id="UP000008087"/>
    </source>
</evidence>
<proteinExistence type="predicted"/>
<dbReference type="EMBL" id="CP001962">
    <property type="protein sequence ID" value="ADW21420.1"/>
    <property type="molecule type" value="Genomic_DNA"/>
</dbReference>
<gene>
    <name evidence="1" type="ordered locus">TSC_c07940</name>
</gene>
<dbReference type="Proteomes" id="UP000008087">
    <property type="component" value="Chromosome"/>
</dbReference>
<dbReference type="STRING" id="743525.TSC_c07940"/>
<sequence length="44" mass="4791">MEVCHEKGQGHHVHEVVKIQGSATVKEAINLMQGNRPPGPHRGP</sequence>